<dbReference type="OrthoDB" id="6956013at2"/>
<sequence>MSKYLIPVLPAVLIGGLSLLGGHAFADDACVDITTNSQRERCSVSAKVAADKQLNTSYQELMVRLEGGYQTDPVLAASQKATVQEAQRAWIKLRDTDCQVDALETEPDSSAHVAAVNNCIASMSRDRSVFLDNIASDTGSGPTFGRGSCPTQDFGQFLPAFSANAESQKRLTAQAVKLLVLKGTSDIGRIVTYVTAEVGRDMAFPLMVAVPDGKVEGIEIEKVDDRHVNVVDKRAGNSNIKIFNFSRKSCWTLDGVEDWSIPDKELSVASTRKMSRAENFCWQRGQGFAGLGGLEQYRLTGELFEATLENYLCAAASGDPISSSAAAGLSLSGMAPQLEYGKVEALFKAAAVDSPSGAESLAGFYCFGNELAGSGPCQRALDVEKELIRATTMGSTHAFVSLGDYWKSGDLGKKDTPRALACYQLAADKGNDSGINAIKRLQSEVAEPIVASSCF</sequence>
<evidence type="ECO:0000259" key="2">
    <source>
        <dbReference type="Pfam" id="PF07007"/>
    </source>
</evidence>
<evidence type="ECO:0000256" key="1">
    <source>
        <dbReference type="SAM" id="SignalP"/>
    </source>
</evidence>
<comment type="caution">
    <text evidence="3">The sequence shown here is derived from an EMBL/GenBank/DDBJ whole genome shotgun (WGS) entry which is preliminary data.</text>
</comment>
<dbReference type="Gene3D" id="1.25.40.10">
    <property type="entry name" value="Tetratricopeptide repeat domain"/>
    <property type="match status" value="1"/>
</dbReference>
<feature type="chain" id="PRO_5002014247" description="Lysozyme inhibitor LprI-like N-terminal domain-containing protein" evidence="1">
    <location>
        <begin position="27"/>
        <end position="455"/>
    </location>
</feature>
<dbReference type="AlphaFoldDB" id="A0A0A6FPX0"/>
<protein>
    <recommendedName>
        <fullName evidence="2">Lysozyme inhibitor LprI-like N-terminal domain-containing protein</fullName>
    </recommendedName>
</protein>
<dbReference type="EMBL" id="JSFK01000002">
    <property type="protein sequence ID" value="KHA74686.1"/>
    <property type="molecule type" value="Genomic_DNA"/>
</dbReference>
<dbReference type="InterPro" id="IPR011990">
    <property type="entry name" value="TPR-like_helical_dom_sf"/>
</dbReference>
<evidence type="ECO:0000313" key="3">
    <source>
        <dbReference type="EMBL" id="KHA74686.1"/>
    </source>
</evidence>
<proteinExistence type="predicted"/>
<evidence type="ECO:0000313" key="4">
    <source>
        <dbReference type="Proteomes" id="UP000030564"/>
    </source>
</evidence>
<accession>A0A0A6FPX0</accession>
<keyword evidence="1" id="KW-0732">Signal</keyword>
<gene>
    <name evidence="3" type="ORF">NZ35_05435</name>
</gene>
<dbReference type="PATRIC" id="fig|587753.9.peg.2281"/>
<name>A0A0A6FPX0_9PSED</name>
<dbReference type="Proteomes" id="UP000030564">
    <property type="component" value="Unassembled WGS sequence"/>
</dbReference>
<dbReference type="InterPro" id="IPR009739">
    <property type="entry name" value="LprI-like_N"/>
</dbReference>
<dbReference type="Gene3D" id="1.20.1270.180">
    <property type="match status" value="1"/>
</dbReference>
<dbReference type="Pfam" id="PF07007">
    <property type="entry name" value="LprI"/>
    <property type="match status" value="1"/>
</dbReference>
<organism evidence="3 4">
    <name type="scientific">Pseudomonas chlororaphis</name>
    <dbReference type="NCBI Taxonomy" id="587753"/>
    <lineage>
        <taxon>Bacteria</taxon>
        <taxon>Pseudomonadati</taxon>
        <taxon>Pseudomonadota</taxon>
        <taxon>Gammaproteobacteria</taxon>
        <taxon>Pseudomonadales</taxon>
        <taxon>Pseudomonadaceae</taxon>
        <taxon>Pseudomonas</taxon>
    </lineage>
</organism>
<feature type="domain" description="Lysozyme inhibitor LprI-like N-terminal" evidence="2">
    <location>
        <begin position="35"/>
        <end position="128"/>
    </location>
</feature>
<reference evidence="3 4" key="1">
    <citation type="submission" date="2014-10" db="EMBL/GenBank/DDBJ databases">
        <title>Draft genome sequence of Pseudomonas chlororaphis EA105.</title>
        <authorList>
            <person name="McCully L.M."/>
            <person name="Bitzer A.S."/>
            <person name="Spence C."/>
            <person name="Bais H."/>
            <person name="Silby M.W."/>
        </authorList>
    </citation>
    <scope>NUCLEOTIDE SEQUENCE [LARGE SCALE GENOMIC DNA]</scope>
    <source>
        <strain evidence="3 4">EA105</strain>
    </source>
</reference>
<dbReference type="SUPFAM" id="SSF81901">
    <property type="entry name" value="HCP-like"/>
    <property type="match status" value="1"/>
</dbReference>
<feature type="signal peptide" evidence="1">
    <location>
        <begin position="1"/>
        <end position="26"/>
    </location>
</feature>